<keyword evidence="6" id="KW-0472">Membrane</keyword>
<dbReference type="PANTHER" id="PTHR30469">
    <property type="entry name" value="MULTIDRUG RESISTANCE PROTEIN MDTA"/>
    <property type="match status" value="1"/>
</dbReference>
<dbReference type="PANTHER" id="PTHR30469:SF33">
    <property type="entry name" value="SLR1207 PROTEIN"/>
    <property type="match status" value="1"/>
</dbReference>
<evidence type="ECO:0000313" key="11">
    <source>
        <dbReference type="Proteomes" id="UP001052140"/>
    </source>
</evidence>
<evidence type="ECO:0000256" key="3">
    <source>
        <dbReference type="ARBA" id="ARBA00022448"/>
    </source>
</evidence>
<name>A0ABQ4VHX7_9PAST</name>
<evidence type="ECO:0000313" key="10">
    <source>
        <dbReference type="EMBL" id="GJH43139.1"/>
    </source>
</evidence>
<sequence>MILEKAKMNKKYLISCTMVIAIFVGGFYLFNTNHNSITYLTETVKRGDLKKSVIATGTLTAYQRVEVGAQVSGKIEKIHVKLGQLIQQGDLIAEIDSQTQRNHLNTAQAKLTSYRSQLNAKTVAYDIAKSSYERSKKLYGQKAISLTELDDAKNTFAIAQAAIQEITATIKQAEIEVNTAKTNLSYTKILSPITGTVISIPVAEGQTVNANQTTPTIIQVADLSKMQIRPEISEGDITKVKVGMPIIFSTLSDPQKQYVTVINTIDPALTTLTDNEYSESITNTKAVYFYANALVDNPDNKLRIGMTAQTEILVTEVKNVLLIPTTTLKPEGNKVFVQLLKDNQVEKREVIIGLNDELNTEILSGLHEGEKVISSQIDNTEKVNNTTRRPRIF</sequence>
<dbReference type="InterPro" id="IPR058625">
    <property type="entry name" value="MdtA-like_BSH"/>
</dbReference>
<evidence type="ECO:0000256" key="6">
    <source>
        <dbReference type="SAM" id="Phobius"/>
    </source>
</evidence>
<dbReference type="Gene3D" id="2.40.50.100">
    <property type="match status" value="1"/>
</dbReference>
<evidence type="ECO:0000259" key="8">
    <source>
        <dbReference type="Pfam" id="PF25917"/>
    </source>
</evidence>
<keyword evidence="11" id="KW-1185">Reference proteome</keyword>
<evidence type="ECO:0000256" key="1">
    <source>
        <dbReference type="ARBA" id="ARBA00004196"/>
    </source>
</evidence>
<feature type="domain" description="Multidrug resistance protein MdtA-like alpha-helical hairpin" evidence="7">
    <location>
        <begin position="111"/>
        <end position="187"/>
    </location>
</feature>
<dbReference type="Pfam" id="PF25917">
    <property type="entry name" value="BSH_RND"/>
    <property type="match status" value="1"/>
</dbReference>
<gene>
    <name evidence="10" type="ORF">PA42_13130</name>
</gene>
<proteinExistence type="inferred from homology"/>
<dbReference type="SUPFAM" id="SSF111369">
    <property type="entry name" value="HlyD-like secretion proteins"/>
    <property type="match status" value="1"/>
</dbReference>
<feature type="domain" description="Multidrug resistance protein MdtA-like C-terminal permuted SH3" evidence="9">
    <location>
        <begin position="319"/>
        <end position="378"/>
    </location>
</feature>
<dbReference type="InterPro" id="IPR030190">
    <property type="entry name" value="MacA_alpha-hairpin_sf"/>
</dbReference>
<comment type="similarity">
    <text evidence="2">Belongs to the membrane fusion protein (MFP) (TC 8.A.1) family.</text>
</comment>
<evidence type="ECO:0000256" key="4">
    <source>
        <dbReference type="ARBA" id="ARBA00023054"/>
    </source>
</evidence>
<evidence type="ECO:0000256" key="2">
    <source>
        <dbReference type="ARBA" id="ARBA00009477"/>
    </source>
</evidence>
<dbReference type="Proteomes" id="UP001052140">
    <property type="component" value="Unassembled WGS sequence"/>
</dbReference>
<comment type="subcellular location">
    <subcellularLocation>
        <location evidence="1">Cell envelope</location>
    </subcellularLocation>
</comment>
<keyword evidence="6" id="KW-1133">Transmembrane helix</keyword>
<dbReference type="NCBIfam" id="TIGR01730">
    <property type="entry name" value="RND_mfp"/>
    <property type="match status" value="1"/>
</dbReference>
<keyword evidence="3" id="KW-0813">Transport</keyword>
<feature type="transmembrane region" description="Helical" evidence="6">
    <location>
        <begin position="12"/>
        <end position="30"/>
    </location>
</feature>
<dbReference type="Gene3D" id="2.40.30.170">
    <property type="match status" value="1"/>
</dbReference>
<comment type="caution">
    <text evidence="10">The sequence shown here is derived from an EMBL/GenBank/DDBJ whole genome shotgun (WGS) entry which is preliminary data.</text>
</comment>
<dbReference type="InterPro" id="IPR006143">
    <property type="entry name" value="RND_pump_MFP"/>
</dbReference>
<dbReference type="Gene3D" id="2.40.420.20">
    <property type="match status" value="1"/>
</dbReference>
<dbReference type="Gene3D" id="6.10.140.1990">
    <property type="match status" value="1"/>
</dbReference>
<dbReference type="EMBL" id="BPUX01000023">
    <property type="protein sequence ID" value="GJH43139.1"/>
    <property type="molecule type" value="Genomic_DNA"/>
</dbReference>
<reference evidence="10" key="1">
    <citation type="submission" date="2024-05" db="EMBL/GenBank/DDBJ databases">
        <title>Determining zoonotic pasteurella genome.</title>
        <authorList>
            <person name="Maeda T."/>
            <person name="Takahashi T."/>
            <person name="Yoshida H."/>
        </authorList>
    </citation>
    <scope>NUCLEOTIDE SEQUENCE</scope>
    <source>
        <strain evidence="10">PA42</strain>
    </source>
</reference>
<dbReference type="Pfam" id="PF25967">
    <property type="entry name" value="RND-MFP_C"/>
    <property type="match status" value="1"/>
</dbReference>
<feature type="coiled-coil region" evidence="5">
    <location>
        <begin position="156"/>
        <end position="183"/>
    </location>
</feature>
<evidence type="ECO:0000259" key="9">
    <source>
        <dbReference type="Pfam" id="PF25967"/>
    </source>
</evidence>
<evidence type="ECO:0000256" key="5">
    <source>
        <dbReference type="SAM" id="Coils"/>
    </source>
</evidence>
<organism evidence="10 11">
    <name type="scientific">Pasteurella canis</name>
    <dbReference type="NCBI Taxonomy" id="753"/>
    <lineage>
        <taxon>Bacteria</taxon>
        <taxon>Pseudomonadati</taxon>
        <taxon>Pseudomonadota</taxon>
        <taxon>Gammaproteobacteria</taxon>
        <taxon>Pasteurellales</taxon>
        <taxon>Pasteurellaceae</taxon>
        <taxon>Pasteurella</taxon>
    </lineage>
</organism>
<protein>
    <submittedName>
        <fullName evidence="10">MacA family efflux pump subunit</fullName>
    </submittedName>
</protein>
<dbReference type="InterPro" id="IPR058627">
    <property type="entry name" value="MdtA-like_C"/>
</dbReference>
<dbReference type="Pfam" id="PF25876">
    <property type="entry name" value="HH_MFP_RND"/>
    <property type="match status" value="1"/>
</dbReference>
<feature type="domain" description="Multidrug resistance protein MdtA-like barrel-sandwich hybrid" evidence="8">
    <location>
        <begin position="64"/>
        <end position="218"/>
    </location>
</feature>
<dbReference type="InterPro" id="IPR058624">
    <property type="entry name" value="MdtA-like_HH"/>
</dbReference>
<keyword evidence="6" id="KW-0812">Transmembrane</keyword>
<evidence type="ECO:0000259" key="7">
    <source>
        <dbReference type="Pfam" id="PF25876"/>
    </source>
</evidence>
<keyword evidence="4 5" id="KW-0175">Coiled coil</keyword>
<accession>A0ABQ4VHX7</accession>